<evidence type="ECO:0000256" key="4">
    <source>
        <dbReference type="ARBA" id="ARBA00023163"/>
    </source>
</evidence>
<dbReference type="EMBL" id="BMOY01000017">
    <property type="protein sequence ID" value="GGJ05224.1"/>
    <property type="molecule type" value="Genomic_DNA"/>
</dbReference>
<dbReference type="InterPro" id="IPR058245">
    <property type="entry name" value="NreC/VraR/RcsB-like_REC"/>
</dbReference>
<evidence type="ECO:0000259" key="6">
    <source>
        <dbReference type="PROSITE" id="PS50110"/>
    </source>
</evidence>
<dbReference type="InterPro" id="IPR011006">
    <property type="entry name" value="CheY-like_superfamily"/>
</dbReference>
<dbReference type="GO" id="GO:0003677">
    <property type="term" value="F:DNA binding"/>
    <property type="evidence" value="ECO:0007669"/>
    <property type="project" value="UniProtKB-KW"/>
</dbReference>
<dbReference type="PANTHER" id="PTHR43214">
    <property type="entry name" value="TWO-COMPONENT RESPONSE REGULATOR"/>
    <property type="match status" value="1"/>
</dbReference>
<proteinExistence type="predicted"/>
<accession>A0A917KCB0</accession>
<name>A0A917KCB0_9BACL</name>
<dbReference type="GO" id="GO:0000160">
    <property type="term" value="P:phosphorelay signal transduction system"/>
    <property type="evidence" value="ECO:0007669"/>
    <property type="project" value="InterPro"/>
</dbReference>
<evidence type="ECO:0000313" key="7">
    <source>
        <dbReference type="EMBL" id="GGJ05224.1"/>
    </source>
</evidence>
<dbReference type="InterPro" id="IPR039420">
    <property type="entry name" value="WalR-like"/>
</dbReference>
<reference evidence="7" key="2">
    <citation type="submission" date="2020-09" db="EMBL/GenBank/DDBJ databases">
        <authorList>
            <person name="Sun Q."/>
            <person name="Ohkuma M."/>
        </authorList>
    </citation>
    <scope>NUCLEOTIDE SEQUENCE</scope>
    <source>
        <strain evidence="7">JCM 18487</strain>
    </source>
</reference>
<dbReference type="InterPro" id="IPR001789">
    <property type="entry name" value="Sig_transdc_resp-reg_receiver"/>
</dbReference>
<evidence type="ECO:0000256" key="1">
    <source>
        <dbReference type="ARBA" id="ARBA00022553"/>
    </source>
</evidence>
<evidence type="ECO:0000256" key="3">
    <source>
        <dbReference type="ARBA" id="ARBA00023125"/>
    </source>
</evidence>
<keyword evidence="3" id="KW-0238">DNA-binding</keyword>
<dbReference type="PROSITE" id="PS50110">
    <property type="entry name" value="RESPONSE_REGULATORY"/>
    <property type="match status" value="1"/>
</dbReference>
<dbReference type="Proteomes" id="UP000637695">
    <property type="component" value="Unassembled WGS sequence"/>
</dbReference>
<organism evidence="7 8">
    <name type="scientific">Alicyclobacillus cellulosilyticus</name>
    <dbReference type="NCBI Taxonomy" id="1003997"/>
    <lineage>
        <taxon>Bacteria</taxon>
        <taxon>Bacillati</taxon>
        <taxon>Bacillota</taxon>
        <taxon>Bacilli</taxon>
        <taxon>Bacillales</taxon>
        <taxon>Alicyclobacillaceae</taxon>
        <taxon>Alicyclobacillus</taxon>
    </lineage>
</organism>
<reference evidence="7" key="1">
    <citation type="journal article" date="2014" name="Int. J. Syst. Evol. Microbiol.">
        <title>Complete genome sequence of Corynebacterium casei LMG S-19264T (=DSM 44701T), isolated from a smear-ripened cheese.</title>
        <authorList>
            <consortium name="US DOE Joint Genome Institute (JGI-PGF)"/>
            <person name="Walter F."/>
            <person name="Albersmeier A."/>
            <person name="Kalinowski J."/>
            <person name="Ruckert C."/>
        </authorList>
    </citation>
    <scope>NUCLEOTIDE SEQUENCE</scope>
    <source>
        <strain evidence="7">JCM 18487</strain>
    </source>
</reference>
<dbReference type="Pfam" id="PF00072">
    <property type="entry name" value="Response_reg"/>
    <property type="match status" value="1"/>
</dbReference>
<dbReference type="CDD" id="cd17535">
    <property type="entry name" value="REC_NarL-like"/>
    <property type="match status" value="1"/>
</dbReference>
<feature type="modified residue" description="4-aspartylphosphate" evidence="5">
    <location>
        <position position="74"/>
    </location>
</feature>
<evidence type="ECO:0000313" key="8">
    <source>
        <dbReference type="Proteomes" id="UP000637695"/>
    </source>
</evidence>
<keyword evidence="2" id="KW-0805">Transcription regulation</keyword>
<keyword evidence="1 5" id="KW-0597">Phosphoprotein</keyword>
<dbReference type="SUPFAM" id="SSF52172">
    <property type="entry name" value="CheY-like"/>
    <property type="match status" value="1"/>
</dbReference>
<dbReference type="AlphaFoldDB" id="A0A917KCB0"/>
<keyword evidence="8" id="KW-1185">Reference proteome</keyword>
<dbReference type="RefSeq" id="WP_188881905.1">
    <property type="nucleotide sequence ID" value="NZ_BMOY01000017.1"/>
</dbReference>
<dbReference type="SMART" id="SM00448">
    <property type="entry name" value="REC"/>
    <property type="match status" value="1"/>
</dbReference>
<feature type="domain" description="Response regulatory" evidence="6">
    <location>
        <begin position="23"/>
        <end position="139"/>
    </location>
</feature>
<sequence length="181" mass="19298">MLVQASGVSPCLLAAATAGRPVRVGVTDDNEPFRETLTEILSYEPDIDVVASWPNAVEALAGLDDVQPDIVLLDVDMPFLRGLDAVSLIRAERPAPHVIMLSMHDDLGYVLHSLQAGASGYVVKDGSAKGIVQAIRDVMAGRLALYPDFEAIPGLLAGTLNRFVEVSRRPEASAKPASLRI</sequence>
<dbReference type="Gene3D" id="3.40.50.2300">
    <property type="match status" value="1"/>
</dbReference>
<protein>
    <recommendedName>
        <fullName evidence="6">Response regulatory domain-containing protein</fullName>
    </recommendedName>
</protein>
<dbReference type="PANTHER" id="PTHR43214:SF41">
    <property type="entry name" value="NITRATE_NITRITE RESPONSE REGULATOR PROTEIN NARP"/>
    <property type="match status" value="1"/>
</dbReference>
<keyword evidence="4" id="KW-0804">Transcription</keyword>
<gene>
    <name evidence="7" type="ORF">GCM10010885_12890</name>
</gene>
<dbReference type="GO" id="GO:0010468">
    <property type="term" value="P:regulation of gene expression"/>
    <property type="evidence" value="ECO:0007669"/>
    <property type="project" value="UniProtKB-ARBA"/>
</dbReference>
<evidence type="ECO:0000256" key="2">
    <source>
        <dbReference type="ARBA" id="ARBA00023015"/>
    </source>
</evidence>
<evidence type="ECO:0000256" key="5">
    <source>
        <dbReference type="PROSITE-ProRule" id="PRU00169"/>
    </source>
</evidence>
<comment type="caution">
    <text evidence="7">The sequence shown here is derived from an EMBL/GenBank/DDBJ whole genome shotgun (WGS) entry which is preliminary data.</text>
</comment>